<dbReference type="SMART" id="SM00380">
    <property type="entry name" value="AP2"/>
    <property type="match status" value="2"/>
</dbReference>
<evidence type="ECO:0000256" key="5">
    <source>
        <dbReference type="ARBA" id="ARBA00023163"/>
    </source>
</evidence>
<evidence type="ECO:0000256" key="1">
    <source>
        <dbReference type="ARBA" id="ARBA00004123"/>
    </source>
</evidence>
<evidence type="ECO:0000256" key="7">
    <source>
        <dbReference type="SAM" id="MobiDB-lite"/>
    </source>
</evidence>
<evidence type="ECO:0000256" key="3">
    <source>
        <dbReference type="ARBA" id="ARBA00023015"/>
    </source>
</evidence>
<dbReference type="OrthoDB" id="207175at2759"/>
<dbReference type="EMBL" id="CM035431">
    <property type="protein sequence ID" value="KAH7296001.1"/>
    <property type="molecule type" value="Genomic_DNA"/>
</dbReference>
<sequence length="683" mass="74818">MSCSVSQWLFEPAYWGLKSLDHSQALECNSSRVETQNIINGELSILNGSEQSGEHVLSTSHYADHISHMKSEKDVVPKLEDFLGGATVGGGQFSSNRESDHPNLDAICYSTGRSSYCNDKDTSLKSMLFSNTKSAYRDFQGSFQAYGMSDSDLASKHSEMQEQELGFQTLTSNPFVQIQQQQQHASGGIEAGNNLLGLSFMKTWLRSQNPGSNSNEQHGGNCNKNSIDATMNNHTGLGMNTASGNNTVKDLNLGAGGGLFPHHQSLSLSMTPTSGPVGPPSSPSALAPSQTIRNGESSSNELKRSSPDLSKAIVPVEQTSRKSIDTFGQRTSIYRGVTKHRWTGRYEAHLWDNSCRREGQTRKGRQGGYDKEEKAARAYDLAALKYWGPTTTINFPLSDYEKELEEMKNMTRQEFVASLRRNSSGFSRGASKYRGVTRHHQHGRWQARIGRVAGNKDLYLGTFSTQEEAAEAYDIAAIKFRGVNAVTNFDMSRYDIAKICSSNNLPINALAKRIKDEASDLSIDGRRHDDDVLSLQTDYAVAAAAGYGGALVAARGPQEWQLLGYTQQPAAYHQAFQQRLWGKQEQEGSLKLDPYSIQTCQHKFLQSGLSSQALGGHMQMHNLLNLQDVSGTQTLDMTGNMCTAGGNIFSSLISNSNLLGSSAGMSGSSFNQLTDVQRLHMVE</sequence>
<dbReference type="InterPro" id="IPR016177">
    <property type="entry name" value="DNA-bd_dom_sf"/>
</dbReference>
<organism evidence="9 10">
    <name type="scientific">Ceratopteris richardii</name>
    <name type="common">Triangle waterfern</name>
    <dbReference type="NCBI Taxonomy" id="49495"/>
    <lineage>
        <taxon>Eukaryota</taxon>
        <taxon>Viridiplantae</taxon>
        <taxon>Streptophyta</taxon>
        <taxon>Embryophyta</taxon>
        <taxon>Tracheophyta</taxon>
        <taxon>Polypodiopsida</taxon>
        <taxon>Polypodiidae</taxon>
        <taxon>Polypodiales</taxon>
        <taxon>Pteridineae</taxon>
        <taxon>Pteridaceae</taxon>
        <taxon>Parkerioideae</taxon>
        <taxon>Ceratopteris</taxon>
    </lineage>
</organism>
<keyword evidence="5" id="KW-0804">Transcription</keyword>
<evidence type="ECO:0000313" key="9">
    <source>
        <dbReference type="EMBL" id="KAH7296001.1"/>
    </source>
</evidence>
<dbReference type="OMA" id="HYADHIS"/>
<dbReference type="InterPro" id="IPR001471">
    <property type="entry name" value="AP2/ERF_dom"/>
</dbReference>
<reference evidence="9" key="1">
    <citation type="submission" date="2021-08" db="EMBL/GenBank/DDBJ databases">
        <title>WGS assembly of Ceratopteris richardii.</title>
        <authorList>
            <person name="Marchant D.B."/>
            <person name="Chen G."/>
            <person name="Jenkins J."/>
            <person name="Shu S."/>
            <person name="Leebens-Mack J."/>
            <person name="Grimwood J."/>
            <person name="Schmutz J."/>
            <person name="Soltis P."/>
            <person name="Soltis D."/>
            <person name="Chen Z.-H."/>
        </authorList>
    </citation>
    <scope>NUCLEOTIDE SEQUENCE</scope>
    <source>
        <strain evidence="9">Whitten #5841</strain>
        <tissue evidence="9">Leaf</tissue>
    </source>
</reference>
<feature type="domain" description="AP2/ERF" evidence="8">
    <location>
        <begin position="333"/>
        <end position="396"/>
    </location>
</feature>
<evidence type="ECO:0000256" key="4">
    <source>
        <dbReference type="ARBA" id="ARBA00023125"/>
    </source>
</evidence>
<dbReference type="InterPro" id="IPR036955">
    <property type="entry name" value="AP2/ERF_dom_sf"/>
</dbReference>
<dbReference type="PROSITE" id="PS51032">
    <property type="entry name" value="AP2_ERF"/>
    <property type="match status" value="2"/>
</dbReference>
<comment type="subcellular location">
    <subcellularLocation>
        <location evidence="1">Nucleus</location>
    </subcellularLocation>
</comment>
<accession>A0A8T2RJ79</accession>
<gene>
    <name evidence="9" type="ORF">KP509_26G003300</name>
</gene>
<keyword evidence="4" id="KW-0238">DNA-binding</keyword>
<keyword evidence="3" id="KW-0805">Transcription regulation</keyword>
<feature type="region of interest" description="Disordered" evidence="7">
    <location>
        <begin position="264"/>
        <end position="317"/>
    </location>
</feature>
<dbReference type="Gene3D" id="3.30.730.10">
    <property type="entry name" value="AP2/ERF domain"/>
    <property type="match status" value="2"/>
</dbReference>
<comment type="caution">
    <text evidence="9">The sequence shown here is derived from an EMBL/GenBank/DDBJ whole genome shotgun (WGS) entry which is preliminary data.</text>
</comment>
<evidence type="ECO:0000256" key="6">
    <source>
        <dbReference type="ARBA" id="ARBA00023242"/>
    </source>
</evidence>
<dbReference type="Proteomes" id="UP000825935">
    <property type="component" value="Chromosome 26"/>
</dbReference>
<name>A0A8T2RJ79_CERRI</name>
<keyword evidence="10" id="KW-1185">Reference proteome</keyword>
<evidence type="ECO:0000313" key="10">
    <source>
        <dbReference type="Proteomes" id="UP000825935"/>
    </source>
</evidence>
<dbReference type="AlphaFoldDB" id="A0A8T2RJ79"/>
<dbReference type="FunFam" id="3.30.730.10:FF:000003">
    <property type="entry name" value="AP2-like ethylene-responsive transcription factor ANT"/>
    <property type="match status" value="1"/>
</dbReference>
<protein>
    <recommendedName>
        <fullName evidence="8">AP2/ERF domain-containing protein</fullName>
    </recommendedName>
</protein>
<feature type="region of interest" description="Disordered" evidence="7">
    <location>
        <begin position="207"/>
        <end position="228"/>
    </location>
</feature>
<dbReference type="SUPFAM" id="SSF54171">
    <property type="entry name" value="DNA-binding domain"/>
    <property type="match status" value="2"/>
</dbReference>
<dbReference type="GO" id="GO:0003677">
    <property type="term" value="F:DNA binding"/>
    <property type="evidence" value="ECO:0007669"/>
    <property type="project" value="UniProtKB-KW"/>
</dbReference>
<feature type="non-terminal residue" evidence="9">
    <location>
        <position position="683"/>
    </location>
</feature>
<dbReference type="GO" id="GO:0005634">
    <property type="term" value="C:nucleus"/>
    <property type="evidence" value="ECO:0007669"/>
    <property type="project" value="UniProtKB-SubCell"/>
</dbReference>
<feature type="domain" description="AP2/ERF" evidence="8">
    <location>
        <begin position="432"/>
        <end position="490"/>
    </location>
</feature>
<dbReference type="PRINTS" id="PR00367">
    <property type="entry name" value="ETHRSPELEMNT"/>
</dbReference>
<dbReference type="FunFam" id="3.30.730.10:FF:000002">
    <property type="entry name" value="AP2-like ethylene-responsive transcription factor"/>
    <property type="match status" value="1"/>
</dbReference>
<evidence type="ECO:0000259" key="8">
    <source>
        <dbReference type="PROSITE" id="PS51032"/>
    </source>
</evidence>
<dbReference type="PANTHER" id="PTHR32467:SF90">
    <property type="entry name" value="AP2-LIKE ETHYLENE-RESPONSIVE TRANSCRIPTION FACTOR AIL1"/>
    <property type="match status" value="1"/>
</dbReference>
<feature type="compositionally biased region" description="Polar residues" evidence="7">
    <location>
        <begin position="290"/>
        <end position="300"/>
    </location>
</feature>
<dbReference type="Pfam" id="PF00847">
    <property type="entry name" value="AP2"/>
    <property type="match status" value="1"/>
</dbReference>
<keyword evidence="6" id="KW-0539">Nucleus</keyword>
<dbReference type="GO" id="GO:0003700">
    <property type="term" value="F:DNA-binding transcription factor activity"/>
    <property type="evidence" value="ECO:0007669"/>
    <property type="project" value="InterPro"/>
</dbReference>
<evidence type="ECO:0000256" key="2">
    <source>
        <dbReference type="ARBA" id="ARBA00022737"/>
    </source>
</evidence>
<dbReference type="CDD" id="cd00018">
    <property type="entry name" value="AP2"/>
    <property type="match status" value="2"/>
</dbReference>
<proteinExistence type="predicted"/>
<dbReference type="PANTHER" id="PTHR32467">
    <property type="entry name" value="AP2-LIKE ETHYLENE-RESPONSIVE TRANSCRIPTION FACTOR"/>
    <property type="match status" value="1"/>
</dbReference>
<keyword evidence="2" id="KW-0677">Repeat</keyword>